<accession>A0A0G4E5L4</accession>
<sequence length="43" mass="4592">MSVIDSVAQSHLLGIPVPAITATVGLGVLILAFWLAEKDKNRF</sequence>
<protein>
    <submittedName>
        <fullName evidence="2">Uncharacterized protein</fullName>
    </submittedName>
</protein>
<keyword evidence="1" id="KW-1133">Transmembrane helix</keyword>
<dbReference type="EMBL" id="LN713927">
    <property type="protein sequence ID" value="CEK42434.1"/>
    <property type="molecule type" value="Genomic_DNA"/>
</dbReference>
<evidence type="ECO:0000313" key="2">
    <source>
        <dbReference type="EMBL" id="CEK42434.1"/>
    </source>
</evidence>
<geneLocation type="plasmid" evidence="2">
    <name>pQBR55</name>
</geneLocation>
<name>A0A0G4E5L4_PSEFS</name>
<dbReference type="AlphaFoldDB" id="A0A0G4E5L4"/>
<organism evidence="2">
    <name type="scientific">Pseudomonas fluorescens (strain SBW25)</name>
    <dbReference type="NCBI Taxonomy" id="216595"/>
    <lineage>
        <taxon>Bacteria</taxon>
        <taxon>Pseudomonadati</taxon>
        <taxon>Pseudomonadota</taxon>
        <taxon>Gammaproteobacteria</taxon>
        <taxon>Pseudomonadales</taxon>
        <taxon>Pseudomonadaceae</taxon>
        <taxon>Pseudomonas</taxon>
    </lineage>
</organism>
<feature type="transmembrane region" description="Helical" evidence="1">
    <location>
        <begin position="12"/>
        <end position="36"/>
    </location>
</feature>
<gene>
    <name evidence="2" type="ORF">PQBR55_0055</name>
</gene>
<keyword evidence="1" id="KW-0812">Transmembrane</keyword>
<reference evidence="2" key="1">
    <citation type="submission" date="2014-12" db="EMBL/GenBank/DDBJ databases">
        <authorList>
            <person name="Hall J."/>
        </authorList>
    </citation>
    <scope>NUCLEOTIDE SEQUENCE [LARGE SCALE GENOMIC DNA]</scope>
    <source>
        <strain evidence="2">SBW25</strain>
        <plasmid evidence="2">pQBR55</plasmid>
    </source>
</reference>
<evidence type="ECO:0000256" key="1">
    <source>
        <dbReference type="SAM" id="Phobius"/>
    </source>
</evidence>
<reference evidence="2" key="2">
    <citation type="submission" date="2015-06" db="EMBL/GenBank/DDBJ databases">
        <title>Environmentally co-occuring mercury resistance plasmids are genetically and phenotypically diverse and confer variable context-dependent fitness effects.</title>
        <authorList>
            <person name="Hall J.P.J."/>
            <person name="Harrison E."/>
            <person name="Lilley A.K."/>
            <person name="Paterson S."/>
            <person name="Spiers A.J."/>
            <person name="Brockhurst M.A."/>
        </authorList>
    </citation>
    <scope>NUCLEOTIDE SEQUENCE [LARGE SCALE GENOMIC DNA]</scope>
    <source>
        <strain evidence="2">SBW25</strain>
        <plasmid evidence="2">pQBR55</plasmid>
    </source>
</reference>
<keyword evidence="2" id="KW-0614">Plasmid</keyword>
<proteinExistence type="predicted"/>
<keyword evidence="1" id="KW-0472">Membrane</keyword>